<dbReference type="RefSeq" id="WP_345590509.1">
    <property type="nucleotide sequence ID" value="NZ_BAABJG010000022.1"/>
</dbReference>
<dbReference type="SMART" id="SM00471">
    <property type="entry name" value="HDc"/>
    <property type="match status" value="1"/>
</dbReference>
<evidence type="ECO:0000259" key="7">
    <source>
        <dbReference type="PROSITE" id="PS51831"/>
    </source>
</evidence>
<dbReference type="SUPFAM" id="SSF109604">
    <property type="entry name" value="HD-domain/PDEase-like"/>
    <property type="match status" value="1"/>
</dbReference>
<feature type="domain" description="HD" evidence="7">
    <location>
        <begin position="18"/>
        <end position="132"/>
    </location>
</feature>
<sequence length="200" mass="22744">MDRKQLMESVKAQMPAKRWEHTLGVMESAVMLARQYGCDPDKAYLAAILHDVCKFWPVKDQESIIRDNGLPADLLDYDKELWHSFAGAFVAQRDYGIDDEEILDAIRYHTSGRAGMTLLEKVVCLADYIEPGRDFPGVNNIREIAEHSVEKALVAAFDGTIRFLLEKGKKVYPLTMLSRNSLIDEIKRQEQATGNLDRVQ</sequence>
<dbReference type="PANTHER" id="PTHR35795:SF1">
    <property type="entry name" value="BIS(5'-NUCLEOSYL)-TETRAPHOSPHATASE, SYMMETRICAL"/>
    <property type="match status" value="1"/>
</dbReference>
<dbReference type="InterPro" id="IPR005249">
    <property type="entry name" value="YqeK"/>
</dbReference>
<dbReference type="Gene3D" id="1.10.3210.10">
    <property type="entry name" value="Hypothetical protein af1432"/>
    <property type="match status" value="1"/>
</dbReference>
<evidence type="ECO:0000313" key="8">
    <source>
        <dbReference type="EMBL" id="MFD1223453.1"/>
    </source>
</evidence>
<dbReference type="EC" id="3.6.1.41" evidence="1"/>
<evidence type="ECO:0000313" key="9">
    <source>
        <dbReference type="Proteomes" id="UP001597180"/>
    </source>
</evidence>
<gene>
    <name evidence="8" type="primary">yqeK</name>
    <name evidence="8" type="ORF">ACFQ4B_25350</name>
</gene>
<evidence type="ECO:0000256" key="6">
    <source>
        <dbReference type="ARBA" id="ARBA00049417"/>
    </source>
</evidence>
<keyword evidence="5" id="KW-0408">Iron</keyword>
<evidence type="ECO:0000256" key="1">
    <source>
        <dbReference type="ARBA" id="ARBA00012506"/>
    </source>
</evidence>
<dbReference type="PANTHER" id="PTHR35795">
    <property type="entry name" value="SLR1885 PROTEIN"/>
    <property type="match status" value="1"/>
</dbReference>
<reference evidence="9" key="1">
    <citation type="journal article" date="2019" name="Int. J. Syst. Evol. Microbiol.">
        <title>The Global Catalogue of Microorganisms (GCM) 10K type strain sequencing project: providing services to taxonomists for standard genome sequencing and annotation.</title>
        <authorList>
            <consortium name="The Broad Institute Genomics Platform"/>
            <consortium name="The Broad Institute Genome Sequencing Center for Infectious Disease"/>
            <person name="Wu L."/>
            <person name="Ma J."/>
        </authorList>
    </citation>
    <scope>NUCLEOTIDE SEQUENCE [LARGE SCALE GENOMIC DNA]</scope>
    <source>
        <strain evidence="9">CCUG 53270</strain>
    </source>
</reference>
<keyword evidence="3" id="KW-0547">Nucleotide-binding</keyword>
<dbReference type="NCBIfam" id="TIGR00488">
    <property type="entry name" value="bis(5'-nucleosyl)-tetraphosphatase (symmetrical) YqeK"/>
    <property type="match status" value="1"/>
</dbReference>
<organism evidence="8 9">
    <name type="scientific">Paenibacillus vulneris</name>
    <dbReference type="NCBI Taxonomy" id="1133364"/>
    <lineage>
        <taxon>Bacteria</taxon>
        <taxon>Bacillati</taxon>
        <taxon>Bacillota</taxon>
        <taxon>Bacilli</taxon>
        <taxon>Bacillales</taxon>
        <taxon>Paenibacillaceae</taxon>
        <taxon>Paenibacillus</taxon>
    </lineage>
</organism>
<name>A0ABW3URU3_9BACL</name>
<dbReference type="Proteomes" id="UP001597180">
    <property type="component" value="Unassembled WGS sequence"/>
</dbReference>
<dbReference type="InterPro" id="IPR006674">
    <property type="entry name" value="HD_domain"/>
</dbReference>
<dbReference type="InterPro" id="IPR051094">
    <property type="entry name" value="Diverse_Catalytic_Enzymes"/>
</dbReference>
<dbReference type="CDD" id="cd00077">
    <property type="entry name" value="HDc"/>
    <property type="match status" value="1"/>
</dbReference>
<comment type="catalytic activity">
    <reaction evidence="6">
        <text>P(1),P(4)-bis(5'-adenosyl) tetraphosphate + H2O = 2 ADP + 2 H(+)</text>
        <dbReference type="Rhea" id="RHEA:24252"/>
        <dbReference type="ChEBI" id="CHEBI:15377"/>
        <dbReference type="ChEBI" id="CHEBI:15378"/>
        <dbReference type="ChEBI" id="CHEBI:58141"/>
        <dbReference type="ChEBI" id="CHEBI:456216"/>
        <dbReference type="EC" id="3.6.1.41"/>
    </reaction>
</comment>
<comment type="caution">
    <text evidence="8">The sequence shown here is derived from an EMBL/GenBank/DDBJ whole genome shotgun (WGS) entry which is preliminary data.</text>
</comment>
<accession>A0ABW3URU3</accession>
<protein>
    <recommendedName>
        <fullName evidence="1">bis(5'-nucleosyl)-tetraphosphatase (symmetrical)</fullName>
        <ecNumber evidence="1">3.6.1.41</ecNumber>
    </recommendedName>
</protein>
<evidence type="ECO:0000256" key="4">
    <source>
        <dbReference type="ARBA" id="ARBA00022801"/>
    </source>
</evidence>
<evidence type="ECO:0000256" key="3">
    <source>
        <dbReference type="ARBA" id="ARBA00022741"/>
    </source>
</evidence>
<dbReference type="PROSITE" id="PS51831">
    <property type="entry name" value="HD"/>
    <property type="match status" value="1"/>
</dbReference>
<dbReference type="Pfam" id="PF01966">
    <property type="entry name" value="HD"/>
    <property type="match status" value="1"/>
</dbReference>
<keyword evidence="9" id="KW-1185">Reference proteome</keyword>
<dbReference type="GO" id="GO:0008803">
    <property type="term" value="F:bis(5'-nucleosyl)-tetraphosphatase (symmetrical) activity"/>
    <property type="evidence" value="ECO:0007669"/>
    <property type="project" value="UniProtKB-EC"/>
</dbReference>
<dbReference type="EMBL" id="JBHTLU010000034">
    <property type="protein sequence ID" value="MFD1223453.1"/>
    <property type="molecule type" value="Genomic_DNA"/>
</dbReference>
<keyword evidence="4 8" id="KW-0378">Hydrolase</keyword>
<keyword evidence="2" id="KW-0479">Metal-binding</keyword>
<dbReference type="InterPro" id="IPR003607">
    <property type="entry name" value="HD/PDEase_dom"/>
</dbReference>
<evidence type="ECO:0000256" key="2">
    <source>
        <dbReference type="ARBA" id="ARBA00022723"/>
    </source>
</evidence>
<proteinExistence type="predicted"/>
<evidence type="ECO:0000256" key="5">
    <source>
        <dbReference type="ARBA" id="ARBA00023004"/>
    </source>
</evidence>